<evidence type="ECO:0000313" key="2">
    <source>
        <dbReference type="Proteomes" id="UP000429555"/>
    </source>
</evidence>
<sequence length="236" mass="26855">MLANTAVLTQLPEAEAFSRWLEVDGDWVEEPNVRRGGMSGVKRIYTESGKVLYRKQQDGHIYRSLRHPLGYPTVMREREALLALHQLDVAVPPLVYAACRKTSDGWQALLVTEGLDGYRSLEEHYAEGAESAWGEALHGRIIEEVGRVIGRLNSGRWQHGCIRLKHVFVRVTDGCPEVALLDLEKSRRRFFASQAARHDLQQSRRRLEMSDALWERFLMGYQSSYGASLPRVAKHG</sequence>
<dbReference type="InterPro" id="IPR027023">
    <property type="entry name" value="Put_LipoPS_kinase_InaA"/>
</dbReference>
<keyword evidence="2" id="KW-1185">Reference proteome</keyword>
<dbReference type="PIRSF" id="PIRSF026326">
    <property type="entry name" value="InaA"/>
    <property type="match status" value="1"/>
</dbReference>
<dbReference type="RefSeq" id="WP_160345987.1">
    <property type="nucleotide sequence ID" value="NZ_WKJZ01000001.1"/>
</dbReference>
<dbReference type="InterPro" id="IPR011009">
    <property type="entry name" value="Kinase-like_dom_sf"/>
</dbReference>
<proteinExistence type="predicted"/>
<dbReference type="EMBL" id="WKJZ01000001">
    <property type="protein sequence ID" value="MVW74640.1"/>
    <property type="molecule type" value="Genomic_DNA"/>
</dbReference>
<protein>
    <submittedName>
        <fullName evidence="1">InaA protein</fullName>
    </submittedName>
</protein>
<organism evidence="1 2">
    <name type="scientific">Pseudomonas xionganensis</name>
    <dbReference type="NCBI Taxonomy" id="2654845"/>
    <lineage>
        <taxon>Bacteria</taxon>
        <taxon>Pseudomonadati</taxon>
        <taxon>Pseudomonadota</taxon>
        <taxon>Gammaproteobacteria</taxon>
        <taxon>Pseudomonadales</taxon>
        <taxon>Pseudomonadaceae</taxon>
        <taxon>Pseudomonas</taxon>
    </lineage>
</organism>
<comment type="caution">
    <text evidence="1">The sequence shown here is derived from an EMBL/GenBank/DDBJ whole genome shotgun (WGS) entry which is preliminary data.</text>
</comment>
<dbReference type="SUPFAM" id="SSF56112">
    <property type="entry name" value="Protein kinase-like (PK-like)"/>
    <property type="match status" value="1"/>
</dbReference>
<reference evidence="1 2" key="1">
    <citation type="submission" date="2019-11" db="EMBL/GenBank/DDBJ databases">
        <title>Pseudomonas flavidum sp. nov., isolated from Baiyang Lake.</title>
        <authorList>
            <person name="Zhao Y."/>
        </authorList>
    </citation>
    <scope>NUCLEOTIDE SEQUENCE [LARGE SCALE GENOMIC DNA]</scope>
    <source>
        <strain evidence="2">R-22-3 w-18</strain>
    </source>
</reference>
<gene>
    <name evidence="1" type="ORF">GJV18_04855</name>
</gene>
<accession>A0A6I4KQ24</accession>
<dbReference type="Proteomes" id="UP000429555">
    <property type="component" value="Unassembled WGS sequence"/>
</dbReference>
<evidence type="ECO:0000313" key="1">
    <source>
        <dbReference type="EMBL" id="MVW74640.1"/>
    </source>
</evidence>
<dbReference type="Pfam" id="PF06293">
    <property type="entry name" value="Kdo"/>
    <property type="match status" value="1"/>
</dbReference>
<name>A0A6I4KQ24_9PSED</name>
<dbReference type="AlphaFoldDB" id="A0A6I4KQ24"/>